<proteinExistence type="predicted"/>
<evidence type="ECO:0000313" key="1">
    <source>
        <dbReference type="EMBL" id="CAJ2671827.1"/>
    </source>
</evidence>
<dbReference type="EMBL" id="CASHSV030000615">
    <property type="protein sequence ID" value="CAJ2671827.1"/>
    <property type="molecule type" value="Genomic_DNA"/>
</dbReference>
<sequence>MEYENLKHKNNLWQKSNMLRLNFLYHYLLKECLWHLCRNWLLTNSKDVNFLQRNAGMLLSSFVMLYGYSKLL</sequence>
<keyword evidence="2" id="KW-1185">Reference proteome</keyword>
<dbReference type="Proteomes" id="UP001177021">
    <property type="component" value="Unassembled WGS sequence"/>
</dbReference>
<protein>
    <submittedName>
        <fullName evidence="1">Uncharacterized protein</fullName>
    </submittedName>
</protein>
<reference evidence="1" key="1">
    <citation type="submission" date="2023-10" db="EMBL/GenBank/DDBJ databases">
        <authorList>
            <person name="Rodriguez Cubillos JULIANA M."/>
            <person name="De Vega J."/>
        </authorList>
    </citation>
    <scope>NUCLEOTIDE SEQUENCE</scope>
</reference>
<comment type="caution">
    <text evidence="1">The sequence shown here is derived from an EMBL/GenBank/DDBJ whole genome shotgun (WGS) entry which is preliminary data.</text>
</comment>
<evidence type="ECO:0000313" key="2">
    <source>
        <dbReference type="Proteomes" id="UP001177021"/>
    </source>
</evidence>
<organism evidence="1 2">
    <name type="scientific">Trifolium pratense</name>
    <name type="common">Red clover</name>
    <dbReference type="NCBI Taxonomy" id="57577"/>
    <lineage>
        <taxon>Eukaryota</taxon>
        <taxon>Viridiplantae</taxon>
        <taxon>Streptophyta</taxon>
        <taxon>Embryophyta</taxon>
        <taxon>Tracheophyta</taxon>
        <taxon>Spermatophyta</taxon>
        <taxon>Magnoliopsida</taxon>
        <taxon>eudicotyledons</taxon>
        <taxon>Gunneridae</taxon>
        <taxon>Pentapetalae</taxon>
        <taxon>rosids</taxon>
        <taxon>fabids</taxon>
        <taxon>Fabales</taxon>
        <taxon>Fabaceae</taxon>
        <taxon>Papilionoideae</taxon>
        <taxon>50 kb inversion clade</taxon>
        <taxon>NPAAA clade</taxon>
        <taxon>Hologalegina</taxon>
        <taxon>IRL clade</taxon>
        <taxon>Trifolieae</taxon>
        <taxon>Trifolium</taxon>
    </lineage>
</organism>
<name>A0ACB0LQI4_TRIPR</name>
<accession>A0ACB0LQI4</accession>
<gene>
    <name evidence="1" type="ORF">MILVUS5_LOCUS35574</name>
</gene>